<evidence type="ECO:0008006" key="4">
    <source>
        <dbReference type="Google" id="ProtNLM"/>
    </source>
</evidence>
<gene>
    <name evidence="2" type="ordered locus">Mrad2831_1698</name>
</gene>
<organism evidence="2 3">
    <name type="scientific">Methylobacterium radiotolerans (strain ATCC 27329 / DSM 1819 / JCM 2831 / NBRC 15690 / NCIMB 10815 / 0-1)</name>
    <dbReference type="NCBI Taxonomy" id="426355"/>
    <lineage>
        <taxon>Bacteria</taxon>
        <taxon>Pseudomonadati</taxon>
        <taxon>Pseudomonadota</taxon>
        <taxon>Alphaproteobacteria</taxon>
        <taxon>Hyphomicrobiales</taxon>
        <taxon>Methylobacteriaceae</taxon>
        <taxon>Methylobacterium</taxon>
    </lineage>
</organism>
<dbReference type="eggNOG" id="ENOG5032MXN">
    <property type="taxonomic scope" value="Bacteria"/>
</dbReference>
<evidence type="ECO:0000313" key="3">
    <source>
        <dbReference type="Proteomes" id="UP000006589"/>
    </source>
</evidence>
<reference evidence="2 3" key="1">
    <citation type="submission" date="2008-03" db="EMBL/GenBank/DDBJ databases">
        <title>Complete sequence of chromosome of Methylobacterium radiotolerans JCM 2831.</title>
        <authorList>
            <consortium name="US DOE Joint Genome Institute"/>
            <person name="Copeland A."/>
            <person name="Lucas S."/>
            <person name="Lapidus A."/>
            <person name="Glavina del Rio T."/>
            <person name="Dalin E."/>
            <person name="Tice H."/>
            <person name="Bruce D."/>
            <person name="Goodwin L."/>
            <person name="Pitluck S."/>
            <person name="Kiss H."/>
            <person name="Brettin T."/>
            <person name="Detter J.C."/>
            <person name="Han C."/>
            <person name="Kuske C.R."/>
            <person name="Schmutz J."/>
            <person name="Larimer F."/>
            <person name="Land M."/>
            <person name="Hauser L."/>
            <person name="Kyrpides N."/>
            <person name="Mikhailova N."/>
            <person name="Marx C.J."/>
            <person name="Richardson P."/>
        </authorList>
    </citation>
    <scope>NUCLEOTIDE SEQUENCE [LARGE SCALE GENOMIC DNA]</scope>
    <source>
        <strain evidence="3">ATCC 27329 / DSM 1819 / JCM 2831 / NBRC 15690 / NCIMB 10815 / 0-1</strain>
    </source>
</reference>
<dbReference type="STRING" id="426355.Mrad2831_1698"/>
<name>B1M7G8_METRJ</name>
<sequence length="170" mass="19254">MQTRLRRARRLVRLQDRMHRLAERELAVAEHRVRAADAAQQDLIRALNEASDFHEPIRATAVGRLKSLAVAAQDLRAERDASAQRLRERATQHKRTALWVERLEAAHRHHAERRDWAERLDLLTAPEASLRPARPASVTNEPSPRAPATISAASEDRIRRGVATPDMTAP</sequence>
<proteinExistence type="predicted"/>
<dbReference type="KEGG" id="mrd:Mrad2831_1698"/>
<protein>
    <recommendedName>
        <fullName evidence="4">Flagellar FliJ protein</fullName>
    </recommendedName>
</protein>
<dbReference type="HOGENOM" id="CLU_1568926_0_0_5"/>
<evidence type="ECO:0000313" key="2">
    <source>
        <dbReference type="EMBL" id="ACB23693.1"/>
    </source>
</evidence>
<dbReference type="AlphaFoldDB" id="B1M7G8"/>
<dbReference type="Proteomes" id="UP000006589">
    <property type="component" value="Chromosome"/>
</dbReference>
<feature type="region of interest" description="Disordered" evidence="1">
    <location>
        <begin position="127"/>
        <end position="170"/>
    </location>
</feature>
<evidence type="ECO:0000256" key="1">
    <source>
        <dbReference type="SAM" id="MobiDB-lite"/>
    </source>
</evidence>
<dbReference type="EMBL" id="CP001001">
    <property type="protein sequence ID" value="ACB23693.1"/>
    <property type="molecule type" value="Genomic_DNA"/>
</dbReference>
<accession>B1M7G8</accession>